<gene>
    <name evidence="2" type="ORF">PVAP13_5NG256481</name>
</gene>
<sequence>MHTAISPQQIARSAALGMECIHDPPSALSTKRLHHRRRLPLPLPGNWSRHSWKSRRGRRGTPACRASTLSGFTNRTRGSKSLLPSPPGSPSLPRDHINDDGARAKLVPSPILLSIYLLFSISEIVEFLI</sequence>
<feature type="region of interest" description="Disordered" evidence="1">
    <location>
        <begin position="48"/>
        <end position="100"/>
    </location>
</feature>
<evidence type="ECO:0000256" key="1">
    <source>
        <dbReference type="SAM" id="MobiDB-lite"/>
    </source>
</evidence>
<organism evidence="2 3">
    <name type="scientific">Panicum virgatum</name>
    <name type="common">Blackwell switchgrass</name>
    <dbReference type="NCBI Taxonomy" id="38727"/>
    <lineage>
        <taxon>Eukaryota</taxon>
        <taxon>Viridiplantae</taxon>
        <taxon>Streptophyta</taxon>
        <taxon>Embryophyta</taxon>
        <taxon>Tracheophyta</taxon>
        <taxon>Spermatophyta</taxon>
        <taxon>Magnoliopsida</taxon>
        <taxon>Liliopsida</taxon>
        <taxon>Poales</taxon>
        <taxon>Poaceae</taxon>
        <taxon>PACMAD clade</taxon>
        <taxon>Panicoideae</taxon>
        <taxon>Panicodae</taxon>
        <taxon>Paniceae</taxon>
        <taxon>Panicinae</taxon>
        <taxon>Panicum</taxon>
        <taxon>Panicum sect. Hiantes</taxon>
    </lineage>
</organism>
<evidence type="ECO:0000313" key="3">
    <source>
        <dbReference type="Proteomes" id="UP000823388"/>
    </source>
</evidence>
<feature type="compositionally biased region" description="Polar residues" evidence="1">
    <location>
        <begin position="67"/>
        <end position="76"/>
    </location>
</feature>
<reference evidence="2" key="1">
    <citation type="submission" date="2020-05" db="EMBL/GenBank/DDBJ databases">
        <title>WGS assembly of Panicum virgatum.</title>
        <authorList>
            <person name="Lovell J.T."/>
            <person name="Jenkins J."/>
            <person name="Shu S."/>
            <person name="Juenger T.E."/>
            <person name="Schmutz J."/>
        </authorList>
    </citation>
    <scope>NUCLEOTIDE SEQUENCE</scope>
    <source>
        <strain evidence="2">AP13</strain>
    </source>
</reference>
<proteinExistence type="predicted"/>
<name>A0A8T0RRQ8_PANVG</name>
<dbReference type="AlphaFoldDB" id="A0A8T0RRQ8"/>
<feature type="compositionally biased region" description="Basic residues" evidence="1">
    <location>
        <begin position="50"/>
        <end position="59"/>
    </location>
</feature>
<accession>A0A8T0RRQ8</accession>
<protein>
    <submittedName>
        <fullName evidence="2">Uncharacterized protein</fullName>
    </submittedName>
</protein>
<comment type="caution">
    <text evidence="2">The sequence shown here is derived from an EMBL/GenBank/DDBJ whole genome shotgun (WGS) entry which is preliminary data.</text>
</comment>
<keyword evidence="3" id="KW-1185">Reference proteome</keyword>
<dbReference type="Proteomes" id="UP000823388">
    <property type="component" value="Chromosome 5N"/>
</dbReference>
<dbReference type="EMBL" id="CM029046">
    <property type="protein sequence ID" value="KAG2589092.1"/>
    <property type="molecule type" value="Genomic_DNA"/>
</dbReference>
<evidence type="ECO:0000313" key="2">
    <source>
        <dbReference type="EMBL" id="KAG2589092.1"/>
    </source>
</evidence>